<accession>A0AAD8A214</accession>
<dbReference type="AlphaFoldDB" id="A0AAD8A214"/>
<dbReference type="Proteomes" id="UP001233999">
    <property type="component" value="Unassembled WGS sequence"/>
</dbReference>
<keyword evidence="1" id="KW-0472">Membrane</keyword>
<dbReference type="EMBL" id="JASPKZ010004177">
    <property type="protein sequence ID" value="KAJ9590943.1"/>
    <property type="molecule type" value="Genomic_DNA"/>
</dbReference>
<sequence>MPTYIVDLLPTSKITVQPGERVSLIFNVTSLQSATDSITFLCQTSQQQYFQQLIVRPLSSNILPGKSIQVEVTTALYSNVPQGTQIVVEFIVQSYWGSQPATSRAAYLYVGTYSNSDTDSPAFRYSVKSNCKHLSSDSCSQATWNMEGSIQDSNSGLISVTSSPTGLQFQGSFIAGTKSPVPVYYSASCCLPKIDITATDAKSNSRVFQVNVNSDNEQLTDAEITAIVLGVLLILVLIILIILACLLCRKWRSHDLRH</sequence>
<evidence type="ECO:0000313" key="2">
    <source>
        <dbReference type="EMBL" id="KAJ9590943.1"/>
    </source>
</evidence>
<reference evidence="2" key="2">
    <citation type="submission" date="2023-05" db="EMBL/GenBank/DDBJ databases">
        <authorList>
            <person name="Fouks B."/>
        </authorList>
    </citation>
    <scope>NUCLEOTIDE SEQUENCE</scope>
    <source>
        <strain evidence="2">Stay&amp;Tobe</strain>
        <tissue evidence="2">Testes</tissue>
    </source>
</reference>
<name>A0AAD8A214_DIPPU</name>
<keyword evidence="3" id="KW-1185">Reference proteome</keyword>
<feature type="transmembrane region" description="Helical" evidence="1">
    <location>
        <begin position="224"/>
        <end position="248"/>
    </location>
</feature>
<proteinExistence type="predicted"/>
<evidence type="ECO:0000313" key="3">
    <source>
        <dbReference type="Proteomes" id="UP001233999"/>
    </source>
</evidence>
<protein>
    <submittedName>
        <fullName evidence="2">Uncharacterized protein</fullName>
    </submittedName>
</protein>
<gene>
    <name evidence="2" type="ORF">L9F63_016041</name>
</gene>
<reference evidence="2" key="1">
    <citation type="journal article" date="2023" name="IScience">
        <title>Live-bearing cockroach genome reveals convergent evolutionary mechanisms linked to viviparity in insects and beyond.</title>
        <authorList>
            <person name="Fouks B."/>
            <person name="Harrison M.C."/>
            <person name="Mikhailova A.A."/>
            <person name="Marchal E."/>
            <person name="English S."/>
            <person name="Carruthers M."/>
            <person name="Jennings E.C."/>
            <person name="Chiamaka E.L."/>
            <person name="Frigard R.A."/>
            <person name="Pippel M."/>
            <person name="Attardo G.M."/>
            <person name="Benoit J.B."/>
            <person name="Bornberg-Bauer E."/>
            <person name="Tobe S.S."/>
        </authorList>
    </citation>
    <scope>NUCLEOTIDE SEQUENCE</scope>
    <source>
        <strain evidence="2">Stay&amp;Tobe</strain>
    </source>
</reference>
<evidence type="ECO:0000256" key="1">
    <source>
        <dbReference type="SAM" id="Phobius"/>
    </source>
</evidence>
<comment type="caution">
    <text evidence="2">The sequence shown here is derived from an EMBL/GenBank/DDBJ whole genome shotgun (WGS) entry which is preliminary data.</text>
</comment>
<organism evidence="2 3">
    <name type="scientific">Diploptera punctata</name>
    <name type="common">Pacific beetle cockroach</name>
    <dbReference type="NCBI Taxonomy" id="6984"/>
    <lineage>
        <taxon>Eukaryota</taxon>
        <taxon>Metazoa</taxon>
        <taxon>Ecdysozoa</taxon>
        <taxon>Arthropoda</taxon>
        <taxon>Hexapoda</taxon>
        <taxon>Insecta</taxon>
        <taxon>Pterygota</taxon>
        <taxon>Neoptera</taxon>
        <taxon>Polyneoptera</taxon>
        <taxon>Dictyoptera</taxon>
        <taxon>Blattodea</taxon>
        <taxon>Blaberoidea</taxon>
        <taxon>Blaberidae</taxon>
        <taxon>Diplopterinae</taxon>
        <taxon>Diploptera</taxon>
    </lineage>
</organism>
<keyword evidence="1" id="KW-0812">Transmembrane</keyword>
<keyword evidence="1" id="KW-1133">Transmembrane helix</keyword>